<evidence type="ECO:0000313" key="1">
    <source>
        <dbReference type="EMBL" id="PWN55764.1"/>
    </source>
</evidence>
<protein>
    <submittedName>
        <fullName evidence="1">Uncharacterized protein</fullName>
    </submittedName>
</protein>
<reference evidence="1 2" key="1">
    <citation type="submission" date="2018-05" db="EMBL/GenBank/DDBJ databases">
        <title>Abyssibacter profundi OUC007T gen. nov., sp. nov, a marine bacterium isolated from seawater of the Mariana Trench.</title>
        <authorList>
            <person name="Zhou S."/>
        </authorList>
    </citation>
    <scope>NUCLEOTIDE SEQUENCE [LARGE SCALE GENOMIC DNA]</scope>
    <source>
        <strain evidence="1 2">OUC007</strain>
    </source>
</reference>
<dbReference type="Proteomes" id="UP000251800">
    <property type="component" value="Unassembled WGS sequence"/>
</dbReference>
<dbReference type="EMBL" id="QEQK01000008">
    <property type="protein sequence ID" value="PWN55764.1"/>
    <property type="molecule type" value="Genomic_DNA"/>
</dbReference>
<evidence type="ECO:0000313" key="2">
    <source>
        <dbReference type="Proteomes" id="UP000251800"/>
    </source>
</evidence>
<name>A0A363UK40_9GAMM</name>
<proteinExistence type="predicted"/>
<sequence>MRHRRGALRYEQYARRDKQAQQYSCNNGEQIAFIQVEQLDQDAVSRINLGVYTGFVRTRFTNVSNRVCMRFLQAIEVTVRARMGMRAQDAAGQHEDDQEPDQFVRIDMQVTRT</sequence>
<organism evidence="1 2">
    <name type="scientific">Abyssibacter profundi</name>
    <dbReference type="NCBI Taxonomy" id="2182787"/>
    <lineage>
        <taxon>Bacteria</taxon>
        <taxon>Pseudomonadati</taxon>
        <taxon>Pseudomonadota</taxon>
        <taxon>Gammaproteobacteria</taxon>
        <taxon>Chromatiales</taxon>
        <taxon>Oceanococcaceae</taxon>
        <taxon>Abyssibacter</taxon>
    </lineage>
</organism>
<gene>
    <name evidence="1" type="ORF">DEH80_10070</name>
</gene>
<dbReference type="AlphaFoldDB" id="A0A363UK40"/>
<comment type="caution">
    <text evidence="1">The sequence shown here is derived from an EMBL/GenBank/DDBJ whole genome shotgun (WGS) entry which is preliminary data.</text>
</comment>
<accession>A0A363UK40</accession>
<keyword evidence="2" id="KW-1185">Reference proteome</keyword>